<gene>
    <name evidence="2" type="ORF">ACFOOL_05715</name>
</gene>
<evidence type="ECO:0000313" key="2">
    <source>
        <dbReference type="EMBL" id="MFC3704252.1"/>
    </source>
</evidence>
<protein>
    <submittedName>
        <fullName evidence="2">Carboxymuconolactone decarboxylase family protein</fullName>
    </submittedName>
</protein>
<comment type="caution">
    <text evidence="2">The sequence shown here is derived from an EMBL/GenBank/DDBJ whole genome shotgun (WGS) entry which is preliminary data.</text>
</comment>
<organism evidence="2 3">
    <name type="scientific">Devosia honganensis</name>
    <dbReference type="NCBI Taxonomy" id="1610527"/>
    <lineage>
        <taxon>Bacteria</taxon>
        <taxon>Pseudomonadati</taxon>
        <taxon>Pseudomonadota</taxon>
        <taxon>Alphaproteobacteria</taxon>
        <taxon>Hyphomicrobiales</taxon>
        <taxon>Devosiaceae</taxon>
        <taxon>Devosia</taxon>
    </lineage>
</organism>
<dbReference type="PANTHER" id="PTHR33930:SF2">
    <property type="entry name" value="BLR3452 PROTEIN"/>
    <property type="match status" value="1"/>
</dbReference>
<dbReference type="Gene3D" id="1.20.1290.10">
    <property type="entry name" value="AhpD-like"/>
    <property type="match status" value="2"/>
</dbReference>
<reference evidence="3" key="1">
    <citation type="journal article" date="2019" name="Int. J. Syst. Evol. Microbiol.">
        <title>The Global Catalogue of Microorganisms (GCM) 10K type strain sequencing project: providing services to taxonomists for standard genome sequencing and annotation.</title>
        <authorList>
            <consortium name="The Broad Institute Genomics Platform"/>
            <consortium name="The Broad Institute Genome Sequencing Center for Infectious Disease"/>
            <person name="Wu L."/>
            <person name="Ma J."/>
        </authorList>
    </citation>
    <scope>NUCLEOTIDE SEQUENCE [LARGE SCALE GENOMIC DNA]</scope>
    <source>
        <strain evidence="3">KCTC 42281</strain>
    </source>
</reference>
<dbReference type="PANTHER" id="PTHR33930">
    <property type="entry name" value="ALKYL HYDROPEROXIDE REDUCTASE AHPD"/>
    <property type="match status" value="1"/>
</dbReference>
<feature type="domain" description="Carboxymuconolactone decarboxylase-like" evidence="1">
    <location>
        <begin position="158"/>
        <end position="225"/>
    </location>
</feature>
<dbReference type="InterPro" id="IPR003779">
    <property type="entry name" value="CMD-like"/>
</dbReference>
<dbReference type="SUPFAM" id="SSF69118">
    <property type="entry name" value="AhpD-like"/>
    <property type="match status" value="1"/>
</dbReference>
<accession>A0ABV7WYZ7</accession>
<evidence type="ECO:0000313" key="3">
    <source>
        <dbReference type="Proteomes" id="UP001595613"/>
    </source>
</evidence>
<dbReference type="Pfam" id="PF02627">
    <property type="entry name" value="CMD"/>
    <property type="match status" value="2"/>
</dbReference>
<evidence type="ECO:0000259" key="1">
    <source>
        <dbReference type="Pfam" id="PF02627"/>
    </source>
</evidence>
<dbReference type="InterPro" id="IPR029032">
    <property type="entry name" value="AhpD-like"/>
</dbReference>
<name>A0ABV7WYZ7_9HYPH</name>
<keyword evidence="3" id="KW-1185">Reference proteome</keyword>
<feature type="domain" description="Carboxymuconolactone decarboxylase-like" evidence="1">
    <location>
        <begin position="31"/>
        <end position="96"/>
    </location>
</feature>
<proteinExistence type="predicted"/>
<dbReference type="Proteomes" id="UP001595613">
    <property type="component" value="Unassembled WGS sequence"/>
</dbReference>
<sequence length="247" mass="27311">MDNTRTRLADEVRRLRGYWHPFHQGLLELSPDYLDAYLRFQNAPAEAGNLEPKLCEFIYIAVDGAVSHLYASGAARHIQMALEKGATKEEVLEVIQLTTLSAHLTLETGMPALLAEMQSAGQSADIELAAEQQARKEKFMALTGYWPEGADAMFRYAPRFIDAYLRYAEIPYRDGPLPRKVKEFVRIAVCATPAGPQPESLRRHIGLALRHGATPEEIADVLQLSSAIAIHTCTATIPALVEAAGRK</sequence>
<dbReference type="RefSeq" id="WP_380095694.1">
    <property type="nucleotide sequence ID" value="NZ_JBHRYD010000001.1"/>
</dbReference>
<dbReference type="EMBL" id="JBHRYD010000001">
    <property type="protein sequence ID" value="MFC3704252.1"/>
    <property type="molecule type" value="Genomic_DNA"/>
</dbReference>